<dbReference type="Pfam" id="PF03446">
    <property type="entry name" value="NAD_binding_2"/>
    <property type="match status" value="1"/>
</dbReference>
<dbReference type="InterPro" id="IPR000489">
    <property type="entry name" value="Pterin-binding_dom"/>
</dbReference>
<accession>A0A382F5D3</accession>
<dbReference type="GO" id="GO:0004616">
    <property type="term" value="F:phosphogluconate dehydrogenase (decarboxylating) activity"/>
    <property type="evidence" value="ECO:0007669"/>
    <property type="project" value="InterPro"/>
</dbReference>
<dbReference type="EMBL" id="UINC01047966">
    <property type="protein sequence ID" value="SVB57909.1"/>
    <property type="molecule type" value="Genomic_DNA"/>
</dbReference>
<feature type="non-terminal residue" evidence="2">
    <location>
        <position position="148"/>
    </location>
</feature>
<dbReference type="GO" id="GO:0042558">
    <property type="term" value="P:pteridine-containing compound metabolic process"/>
    <property type="evidence" value="ECO:0007669"/>
    <property type="project" value="InterPro"/>
</dbReference>
<dbReference type="SUPFAM" id="SSF51735">
    <property type="entry name" value="NAD(P)-binding Rossmann-fold domains"/>
    <property type="match status" value="1"/>
</dbReference>
<evidence type="ECO:0000313" key="2">
    <source>
        <dbReference type="EMBL" id="SVB57909.1"/>
    </source>
</evidence>
<gene>
    <name evidence="2" type="ORF">METZ01_LOCUS210763</name>
</gene>
<dbReference type="PROSITE" id="PS50972">
    <property type="entry name" value="PTERIN_BINDING"/>
    <property type="match status" value="1"/>
</dbReference>
<dbReference type="GO" id="GO:0050661">
    <property type="term" value="F:NADP binding"/>
    <property type="evidence" value="ECO:0007669"/>
    <property type="project" value="InterPro"/>
</dbReference>
<dbReference type="InterPro" id="IPR036291">
    <property type="entry name" value="NAD(P)-bd_dom_sf"/>
</dbReference>
<protein>
    <recommendedName>
        <fullName evidence="1">Pterin-binding domain-containing protein</fullName>
    </recommendedName>
</protein>
<dbReference type="InterPro" id="IPR006115">
    <property type="entry name" value="6PGDH_NADP-bd"/>
</dbReference>
<reference evidence="2" key="1">
    <citation type="submission" date="2018-05" db="EMBL/GenBank/DDBJ databases">
        <authorList>
            <person name="Lanie J.A."/>
            <person name="Ng W.-L."/>
            <person name="Kazmierczak K.M."/>
            <person name="Andrzejewski T.M."/>
            <person name="Davidsen T.M."/>
            <person name="Wayne K.J."/>
            <person name="Tettelin H."/>
            <person name="Glass J.I."/>
            <person name="Rusch D."/>
            <person name="Podicherti R."/>
            <person name="Tsui H.-C.T."/>
            <person name="Winkler M.E."/>
        </authorList>
    </citation>
    <scope>NUCLEOTIDE SEQUENCE</scope>
</reference>
<name>A0A382F5D3_9ZZZZ</name>
<dbReference type="InterPro" id="IPR006183">
    <property type="entry name" value="Pgluconate_DH"/>
</dbReference>
<dbReference type="PANTHER" id="PTHR11811">
    <property type="entry name" value="6-PHOSPHOGLUCONATE DEHYDROGENASE"/>
    <property type="match status" value="1"/>
</dbReference>
<proteinExistence type="predicted"/>
<feature type="domain" description="Pterin-binding" evidence="1">
    <location>
        <begin position="75"/>
        <end position="148"/>
    </location>
</feature>
<dbReference type="PROSITE" id="PS00895">
    <property type="entry name" value="3_HYDROXYISOBUT_DH"/>
    <property type="match status" value="1"/>
</dbReference>
<dbReference type="AlphaFoldDB" id="A0A382F5D3"/>
<dbReference type="Gene3D" id="3.40.50.720">
    <property type="entry name" value="NAD(P)-binding Rossmann-like Domain"/>
    <property type="match status" value="1"/>
</dbReference>
<organism evidence="2">
    <name type="scientific">marine metagenome</name>
    <dbReference type="NCBI Taxonomy" id="408172"/>
    <lineage>
        <taxon>unclassified sequences</taxon>
        <taxon>metagenomes</taxon>
        <taxon>ecological metagenomes</taxon>
    </lineage>
</organism>
<dbReference type="InterPro" id="IPR002204">
    <property type="entry name" value="3-OH-isobutyrate_DH-rel_CS"/>
</dbReference>
<dbReference type="PRINTS" id="PR00076">
    <property type="entry name" value="6PGDHDRGNASE"/>
</dbReference>
<evidence type="ECO:0000259" key="1">
    <source>
        <dbReference type="PROSITE" id="PS50972"/>
    </source>
</evidence>
<sequence length="148" mass="15629">MEIGMIGLGRMGGNMVQRLLNGGHRVVTYDRSGQVVAASQSQGAVGVSSIEELVKNLTAPKAVWVMLPIGQPTEDTINSLIPLLSAGDTVLDGGNANYKDSMGRAEKLAEHGIDFMDVGTSGGIWGLVEGYALMIGGEKEVFQRLEPI</sequence>